<dbReference type="PANTHER" id="PTHR30537">
    <property type="entry name" value="HTH-TYPE TRANSCRIPTIONAL REGULATOR"/>
    <property type="match status" value="1"/>
</dbReference>
<reference evidence="7" key="1">
    <citation type="journal article" date="2019" name="Int. J. Syst. Evol. Microbiol.">
        <title>The Global Catalogue of Microorganisms (GCM) 10K type strain sequencing project: providing services to taxonomists for standard genome sequencing and annotation.</title>
        <authorList>
            <consortium name="The Broad Institute Genomics Platform"/>
            <consortium name="The Broad Institute Genome Sequencing Center for Infectious Disease"/>
            <person name="Wu L."/>
            <person name="Ma J."/>
        </authorList>
    </citation>
    <scope>NUCLEOTIDE SEQUENCE [LARGE SCALE GENOMIC DNA]</scope>
    <source>
        <strain evidence="7">JCM 16603</strain>
    </source>
</reference>
<dbReference type="Proteomes" id="UP001501310">
    <property type="component" value="Unassembled WGS sequence"/>
</dbReference>
<keyword evidence="3" id="KW-0238">DNA-binding</keyword>
<proteinExistence type="inferred from homology"/>
<dbReference type="InterPro" id="IPR036390">
    <property type="entry name" value="WH_DNA-bd_sf"/>
</dbReference>
<dbReference type="SUPFAM" id="SSF53850">
    <property type="entry name" value="Periplasmic binding protein-like II"/>
    <property type="match status" value="1"/>
</dbReference>
<comment type="similarity">
    <text evidence="1">Belongs to the LysR transcriptional regulatory family.</text>
</comment>
<sequence length="315" mass="34506">MTREPEWSDWRVFLAVARHGSTLGAGKALRLSQSTAARRVSALEEALGVKLFERRAHGYRLTDAGAAVLDQAEALEAAALGAEARARAQARSLGGTVRITTEEVFAVTLLTPWLRELHGLHPEIRIELDCSRELRDLGAGEADVALRSTSKAQPEGLVGRVLQGDDWALYCSRDYAAQHGLPESRRDLLHHNIIGGGGGGLWRVYSAWLEEMGLLGRVTMHYDGSNGLLSGIKSGLGVGVLPCIVARADPDLLQCLRPMSQHDRKLWLLTHERVRHNPSVRLVTDFLYDKLSRHIRATDPALNPPLGEPLLRAAP</sequence>
<organism evidence="6 7">
    <name type="scientific">Sphingomonas humi</name>
    <dbReference type="NCBI Taxonomy" id="335630"/>
    <lineage>
        <taxon>Bacteria</taxon>
        <taxon>Pseudomonadati</taxon>
        <taxon>Pseudomonadota</taxon>
        <taxon>Alphaproteobacteria</taxon>
        <taxon>Sphingomonadales</taxon>
        <taxon>Sphingomonadaceae</taxon>
        <taxon>Sphingomonas</taxon>
    </lineage>
</organism>
<evidence type="ECO:0000256" key="2">
    <source>
        <dbReference type="ARBA" id="ARBA00023015"/>
    </source>
</evidence>
<dbReference type="PROSITE" id="PS50931">
    <property type="entry name" value="HTH_LYSR"/>
    <property type="match status" value="1"/>
</dbReference>
<dbReference type="EMBL" id="BAAAZD010000001">
    <property type="protein sequence ID" value="GAA4001340.1"/>
    <property type="molecule type" value="Genomic_DNA"/>
</dbReference>
<dbReference type="InterPro" id="IPR005119">
    <property type="entry name" value="LysR_subst-bd"/>
</dbReference>
<keyword evidence="2" id="KW-0805">Transcription regulation</keyword>
<accession>A0ABP7RRS7</accession>
<comment type="caution">
    <text evidence="6">The sequence shown here is derived from an EMBL/GenBank/DDBJ whole genome shotgun (WGS) entry which is preliminary data.</text>
</comment>
<keyword evidence="7" id="KW-1185">Reference proteome</keyword>
<dbReference type="InterPro" id="IPR036388">
    <property type="entry name" value="WH-like_DNA-bd_sf"/>
</dbReference>
<dbReference type="Pfam" id="PF03466">
    <property type="entry name" value="LysR_substrate"/>
    <property type="match status" value="1"/>
</dbReference>
<dbReference type="Pfam" id="PF00126">
    <property type="entry name" value="HTH_1"/>
    <property type="match status" value="1"/>
</dbReference>
<evidence type="ECO:0000256" key="3">
    <source>
        <dbReference type="ARBA" id="ARBA00023125"/>
    </source>
</evidence>
<name>A0ABP7RRS7_9SPHN</name>
<dbReference type="InterPro" id="IPR058163">
    <property type="entry name" value="LysR-type_TF_proteobact-type"/>
</dbReference>
<evidence type="ECO:0000256" key="4">
    <source>
        <dbReference type="ARBA" id="ARBA00023163"/>
    </source>
</evidence>
<dbReference type="PANTHER" id="PTHR30537:SF3">
    <property type="entry name" value="TRANSCRIPTIONAL REGULATORY PROTEIN"/>
    <property type="match status" value="1"/>
</dbReference>
<dbReference type="Gene3D" id="3.40.190.290">
    <property type="match status" value="1"/>
</dbReference>
<keyword evidence="4" id="KW-0804">Transcription</keyword>
<dbReference type="Gene3D" id="1.10.10.10">
    <property type="entry name" value="Winged helix-like DNA-binding domain superfamily/Winged helix DNA-binding domain"/>
    <property type="match status" value="1"/>
</dbReference>
<evidence type="ECO:0000313" key="7">
    <source>
        <dbReference type="Proteomes" id="UP001501310"/>
    </source>
</evidence>
<evidence type="ECO:0000259" key="5">
    <source>
        <dbReference type="PROSITE" id="PS50931"/>
    </source>
</evidence>
<protein>
    <submittedName>
        <fullName evidence="6">LysR family transcriptional regulator</fullName>
    </submittedName>
</protein>
<dbReference type="InterPro" id="IPR000847">
    <property type="entry name" value="LysR_HTH_N"/>
</dbReference>
<gene>
    <name evidence="6" type="ORF">GCM10022211_10260</name>
</gene>
<dbReference type="SUPFAM" id="SSF46785">
    <property type="entry name" value="Winged helix' DNA-binding domain"/>
    <property type="match status" value="1"/>
</dbReference>
<evidence type="ECO:0000313" key="6">
    <source>
        <dbReference type="EMBL" id="GAA4001340.1"/>
    </source>
</evidence>
<feature type="domain" description="HTH lysR-type" evidence="5">
    <location>
        <begin position="5"/>
        <end position="62"/>
    </location>
</feature>
<evidence type="ECO:0000256" key="1">
    <source>
        <dbReference type="ARBA" id="ARBA00009437"/>
    </source>
</evidence>
<dbReference type="RefSeq" id="WP_344709094.1">
    <property type="nucleotide sequence ID" value="NZ_BAAAZD010000001.1"/>
</dbReference>